<evidence type="ECO:0008006" key="4">
    <source>
        <dbReference type="Google" id="ProtNLM"/>
    </source>
</evidence>
<evidence type="ECO:0000256" key="1">
    <source>
        <dbReference type="SAM" id="Coils"/>
    </source>
</evidence>
<feature type="coiled-coil region" evidence="1">
    <location>
        <begin position="34"/>
        <end position="110"/>
    </location>
</feature>
<name>A0ABZ2HC67_9RHOB</name>
<reference evidence="2 3" key="1">
    <citation type="submission" date="2023-10" db="EMBL/GenBank/DDBJ databases">
        <title>Roseovarius strain S88 nov., isolated from a marine algae.</title>
        <authorList>
            <person name="Lee M.W."/>
            <person name="Lee J.K."/>
            <person name="Kim J.M."/>
            <person name="Choi D.G."/>
            <person name="Baek J.H."/>
            <person name="Bayburt H."/>
            <person name="Jung J.J."/>
            <person name="Han D.M."/>
            <person name="Jeon C.O."/>
        </authorList>
    </citation>
    <scope>NUCLEOTIDE SEQUENCE [LARGE SCALE GENOMIC DNA]</scope>
    <source>
        <strain evidence="2 3">S88</strain>
    </source>
</reference>
<proteinExistence type="predicted"/>
<dbReference type="RefSeq" id="WP_338547794.1">
    <property type="nucleotide sequence ID" value="NZ_CP146069.1"/>
</dbReference>
<keyword evidence="1" id="KW-0175">Coiled coil</keyword>
<gene>
    <name evidence="2" type="ORF">RZ517_09160</name>
</gene>
<sequence>MSEIEEYQRRISAALDRIGGQLDARSDTGDAQVAAELQQALDDEKLANEQLEERVKSLKDSKEALLLELDQVREQSTQALAKLDRQLQSLRQANEQLRQNNTALRIANSEGVGEPHLINKSMMAELESLRAGRDAERAETVAVMDELQALIDGASDAGANEQENA</sequence>
<evidence type="ECO:0000313" key="3">
    <source>
        <dbReference type="Proteomes" id="UP001364156"/>
    </source>
</evidence>
<protein>
    <recommendedName>
        <fullName evidence="4">Colicin transporter</fullName>
    </recommendedName>
</protein>
<accession>A0ABZ2HC67</accession>
<evidence type="ECO:0000313" key="2">
    <source>
        <dbReference type="EMBL" id="WWR44995.1"/>
    </source>
</evidence>
<dbReference type="EMBL" id="CP146069">
    <property type="protein sequence ID" value="WWR44995.1"/>
    <property type="molecule type" value="Genomic_DNA"/>
</dbReference>
<keyword evidence="3" id="KW-1185">Reference proteome</keyword>
<organism evidence="2 3">
    <name type="scientific">Roseovarius phycicola</name>
    <dbReference type="NCBI Taxonomy" id="3080976"/>
    <lineage>
        <taxon>Bacteria</taxon>
        <taxon>Pseudomonadati</taxon>
        <taxon>Pseudomonadota</taxon>
        <taxon>Alphaproteobacteria</taxon>
        <taxon>Rhodobacterales</taxon>
        <taxon>Roseobacteraceae</taxon>
        <taxon>Roseovarius</taxon>
    </lineage>
</organism>
<dbReference type="Proteomes" id="UP001364156">
    <property type="component" value="Chromosome"/>
</dbReference>